<protein>
    <submittedName>
        <fullName evidence="2">Uncharacterized protein</fullName>
    </submittedName>
</protein>
<organism evidence="2 3">
    <name type="scientific">Paenibacillus melissococcoides</name>
    <dbReference type="NCBI Taxonomy" id="2912268"/>
    <lineage>
        <taxon>Bacteria</taxon>
        <taxon>Bacillati</taxon>
        <taxon>Bacillota</taxon>
        <taxon>Bacilli</taxon>
        <taxon>Bacillales</taxon>
        <taxon>Paenibacillaceae</taxon>
        <taxon>Paenibacillus</taxon>
    </lineage>
</organism>
<keyword evidence="1" id="KW-0732">Signal</keyword>
<sequence length="86" mass="8922">MSTRNRGKRMRIAACALAVFMVMGQAAAGAYTADAYVTGAYAADEYAADSGFAAIKTRAQRDPGSGTGARAASQHDLDVIYRDLGG</sequence>
<keyword evidence="3" id="KW-1185">Reference proteome</keyword>
<evidence type="ECO:0000256" key="1">
    <source>
        <dbReference type="SAM" id="SignalP"/>
    </source>
</evidence>
<evidence type="ECO:0000313" key="2">
    <source>
        <dbReference type="EMBL" id="CAH8244112.1"/>
    </source>
</evidence>
<feature type="signal peptide" evidence="1">
    <location>
        <begin position="1"/>
        <end position="28"/>
    </location>
</feature>
<feature type="chain" id="PRO_5045507734" evidence="1">
    <location>
        <begin position="29"/>
        <end position="86"/>
    </location>
</feature>
<dbReference type="EMBL" id="CALYLO010000001">
    <property type="protein sequence ID" value="CAH8244112.1"/>
    <property type="molecule type" value="Genomic_DNA"/>
</dbReference>
<accession>A0ABM9FY01</accession>
<reference evidence="2" key="1">
    <citation type="submission" date="2022-06" db="EMBL/GenBank/DDBJ databases">
        <authorList>
            <person name="Dietemann V."/>
            <person name="Ory F."/>
            <person name="Dainat B."/>
            <person name="Oberhansli S."/>
        </authorList>
    </citation>
    <scope>NUCLEOTIDE SEQUENCE</scope>
    <source>
        <strain evidence="2">Ena-SAMPLE-TAB-26-04-2022-14:26:32:270-5432</strain>
    </source>
</reference>
<evidence type="ECO:0000313" key="3">
    <source>
        <dbReference type="Proteomes" id="UP001154322"/>
    </source>
</evidence>
<gene>
    <name evidence="2" type="ORF">WJ0W_001351</name>
</gene>
<name>A0ABM9FY01_9BACL</name>
<comment type="caution">
    <text evidence="2">The sequence shown here is derived from an EMBL/GenBank/DDBJ whole genome shotgun (WGS) entry which is preliminary data.</text>
</comment>
<dbReference type="Proteomes" id="UP001154322">
    <property type="component" value="Unassembled WGS sequence"/>
</dbReference>
<proteinExistence type="predicted"/>